<keyword evidence="3" id="KW-0238">DNA-binding</keyword>
<evidence type="ECO:0000256" key="2">
    <source>
        <dbReference type="ARBA" id="ARBA00023015"/>
    </source>
</evidence>
<evidence type="ECO:0000313" key="7">
    <source>
        <dbReference type="Proteomes" id="UP001478817"/>
    </source>
</evidence>
<dbReference type="InterPro" id="IPR036390">
    <property type="entry name" value="WH_DNA-bd_sf"/>
</dbReference>
<dbReference type="Pfam" id="PF00126">
    <property type="entry name" value="HTH_1"/>
    <property type="match status" value="1"/>
</dbReference>
<dbReference type="Proteomes" id="UP001478817">
    <property type="component" value="Unassembled WGS sequence"/>
</dbReference>
<evidence type="ECO:0000256" key="1">
    <source>
        <dbReference type="ARBA" id="ARBA00009437"/>
    </source>
</evidence>
<name>A0ABV1IFR1_9ACTN</name>
<gene>
    <name evidence="6" type="ORF">AAAT05_05235</name>
</gene>
<protein>
    <submittedName>
        <fullName evidence="6">LysR family transcriptional regulator</fullName>
    </submittedName>
</protein>
<dbReference type="InterPro" id="IPR036388">
    <property type="entry name" value="WH-like_DNA-bd_sf"/>
</dbReference>
<dbReference type="PANTHER" id="PTHR30346:SF0">
    <property type="entry name" value="HCA OPERON TRANSCRIPTIONAL ACTIVATOR HCAR"/>
    <property type="match status" value="1"/>
</dbReference>
<keyword evidence="2" id="KW-0805">Transcription regulation</keyword>
<evidence type="ECO:0000313" key="6">
    <source>
        <dbReference type="EMBL" id="MEQ2637746.1"/>
    </source>
</evidence>
<evidence type="ECO:0000256" key="4">
    <source>
        <dbReference type="ARBA" id="ARBA00023163"/>
    </source>
</evidence>
<dbReference type="PROSITE" id="PS50931">
    <property type="entry name" value="HTH_LYSR"/>
    <property type="match status" value="1"/>
</dbReference>
<feature type="domain" description="HTH lysR-type" evidence="5">
    <location>
        <begin position="1"/>
        <end position="58"/>
    </location>
</feature>
<organism evidence="6 7">
    <name type="scientific">Paratractidigestivibacter faecalis</name>
    <dbReference type="NCBI Taxonomy" id="2292441"/>
    <lineage>
        <taxon>Bacteria</taxon>
        <taxon>Bacillati</taxon>
        <taxon>Actinomycetota</taxon>
        <taxon>Coriobacteriia</taxon>
        <taxon>Coriobacteriales</taxon>
        <taxon>Atopobiaceae</taxon>
        <taxon>Paratractidigestivibacter</taxon>
    </lineage>
</organism>
<dbReference type="InterPro" id="IPR000847">
    <property type="entry name" value="LysR_HTH_N"/>
</dbReference>
<proteinExistence type="inferred from homology"/>
<comment type="caution">
    <text evidence="6">The sequence shown here is derived from an EMBL/GenBank/DDBJ whole genome shotgun (WGS) entry which is preliminary data.</text>
</comment>
<dbReference type="PANTHER" id="PTHR30346">
    <property type="entry name" value="TRANSCRIPTIONAL DUAL REGULATOR HCAR-RELATED"/>
    <property type="match status" value="1"/>
</dbReference>
<dbReference type="RefSeq" id="WP_349182338.1">
    <property type="nucleotide sequence ID" value="NZ_JBBNGS010000008.1"/>
</dbReference>
<keyword evidence="7" id="KW-1185">Reference proteome</keyword>
<reference evidence="6 7" key="1">
    <citation type="submission" date="2024-04" db="EMBL/GenBank/DDBJ databases">
        <title>Human intestinal bacterial collection.</title>
        <authorList>
            <person name="Pauvert C."/>
            <person name="Hitch T.C.A."/>
            <person name="Clavel T."/>
        </authorList>
    </citation>
    <scope>NUCLEOTIDE SEQUENCE [LARGE SCALE GENOMIC DNA]</scope>
    <source>
        <strain evidence="6 7">CLA-AA-H197</strain>
    </source>
</reference>
<comment type="similarity">
    <text evidence="1">Belongs to the LysR transcriptional regulatory family.</text>
</comment>
<dbReference type="EMBL" id="JBBNGS010000008">
    <property type="protein sequence ID" value="MEQ2637746.1"/>
    <property type="molecule type" value="Genomic_DNA"/>
</dbReference>
<accession>A0ABV1IFR1</accession>
<keyword evidence="4" id="KW-0804">Transcription</keyword>
<sequence>MYDRRLDAVVAAAELGSFSRAAARLSVSTPALVKQVSGFEAEYGVRVFERSHAGVRLTAAGGVLVEDVRAIMRQCEDSLRRARGAQEAGDAVRMGVSLMSPGRFTLDRWPQMSAMEPDLRLELVPVGSLYDERSSVMERLGQEVDVIQTSFSSVRWEGQCNLLPLFDAPFYLDVPRTNALAGRDAVGLSDLMGQRVRILRHAHDDMDRLRDVLMANEGVHVVDVDAFDIELFNDSMEKGDCVLTTGAWSGVHPGFVGVPVRWTPAPCYLAYPLEPKPQVRRFVDALARCVG</sequence>
<dbReference type="Gene3D" id="1.10.10.10">
    <property type="entry name" value="Winged helix-like DNA-binding domain superfamily/Winged helix DNA-binding domain"/>
    <property type="match status" value="1"/>
</dbReference>
<dbReference type="SUPFAM" id="SSF53850">
    <property type="entry name" value="Periplasmic binding protein-like II"/>
    <property type="match status" value="1"/>
</dbReference>
<evidence type="ECO:0000256" key="3">
    <source>
        <dbReference type="ARBA" id="ARBA00023125"/>
    </source>
</evidence>
<evidence type="ECO:0000259" key="5">
    <source>
        <dbReference type="PROSITE" id="PS50931"/>
    </source>
</evidence>
<dbReference type="SUPFAM" id="SSF46785">
    <property type="entry name" value="Winged helix' DNA-binding domain"/>
    <property type="match status" value="1"/>
</dbReference>